<dbReference type="InterPro" id="IPR007110">
    <property type="entry name" value="Ig-like_dom"/>
</dbReference>
<sequence length="344" mass="38265">MWREPPGGGCKTPTYIFTMILLALLALTNVATAEDESMGPVFVKEPPNRVDFSNGTGAVVECQARGNPQPDIIWVRGDGTAVGDVPGLRQVLPNGNLVFPPFRAEDYRQEVHAQVYSCLARSPAGSVHSRDVNVRAENFNFFLCAMKKKKKYTKIVVAQYYDTDVNKEYAIRGNSAILKCVVPSFVADFVKVLSWHTDQGEEFVPGDDFVVHQYYQSEVNNEYVIRGNAAILKCSIPSFVAEFVQVVGWQDDQGNSFNPEEGNVVAQPYQPEILTEYVIRGNSAILKCSIPSYIAEFVTVEAWIREDGEVYIPEDPAVGQGTRGVSPLSFLLRPIDTPARIRFR</sequence>
<name>A0ABD2C8E5_VESMC</name>
<feature type="chain" id="PRO_5044755294" evidence="3">
    <location>
        <begin position="34"/>
        <end position="344"/>
    </location>
</feature>
<evidence type="ECO:0000313" key="5">
    <source>
        <dbReference type="EMBL" id="KAL2741317.1"/>
    </source>
</evidence>
<proteinExistence type="predicted"/>
<dbReference type="GO" id="GO:0016020">
    <property type="term" value="C:membrane"/>
    <property type="evidence" value="ECO:0007669"/>
    <property type="project" value="UniProtKB-SubCell"/>
</dbReference>
<evidence type="ECO:0000259" key="4">
    <source>
        <dbReference type="PROSITE" id="PS50835"/>
    </source>
</evidence>
<dbReference type="SUPFAM" id="SSF48726">
    <property type="entry name" value="Immunoglobulin"/>
    <property type="match status" value="1"/>
</dbReference>
<evidence type="ECO:0000256" key="3">
    <source>
        <dbReference type="SAM" id="SignalP"/>
    </source>
</evidence>
<dbReference type="PANTHER" id="PTHR44170:SF6">
    <property type="entry name" value="CONTACTIN"/>
    <property type="match status" value="1"/>
</dbReference>
<dbReference type="InterPro" id="IPR013783">
    <property type="entry name" value="Ig-like_fold"/>
</dbReference>
<comment type="caution">
    <text evidence="5">The sequence shown here is derived from an EMBL/GenBank/DDBJ whole genome shotgun (WGS) entry which is preliminary data.</text>
</comment>
<reference evidence="5 6" key="1">
    <citation type="journal article" date="2024" name="Ann. Entomol. Soc. Am.">
        <title>Genomic analyses of the southern and eastern yellowjacket wasps (Hymenoptera: Vespidae) reveal evolutionary signatures of social life.</title>
        <authorList>
            <person name="Catto M.A."/>
            <person name="Caine P.B."/>
            <person name="Orr S.E."/>
            <person name="Hunt B.G."/>
            <person name="Goodisman M.A.D."/>
        </authorList>
    </citation>
    <scope>NUCLEOTIDE SEQUENCE [LARGE SCALE GENOMIC DNA]</scope>
    <source>
        <strain evidence="5">232</strain>
        <tissue evidence="5">Head and thorax</tissue>
    </source>
</reference>
<gene>
    <name evidence="5" type="ORF">V1477_010378</name>
</gene>
<dbReference type="PANTHER" id="PTHR44170">
    <property type="entry name" value="PROTEIN SIDEKICK"/>
    <property type="match status" value="1"/>
</dbReference>
<evidence type="ECO:0000313" key="6">
    <source>
        <dbReference type="Proteomes" id="UP001607303"/>
    </source>
</evidence>
<dbReference type="Gene3D" id="2.60.40.10">
    <property type="entry name" value="Immunoglobulins"/>
    <property type="match status" value="4"/>
</dbReference>
<dbReference type="FunFam" id="2.60.40.10:FF:000230">
    <property type="entry name" value="Down syndrome cell adhesion molecule, isoform D"/>
    <property type="match status" value="1"/>
</dbReference>
<dbReference type="EMBL" id="JAYRBN010000059">
    <property type="protein sequence ID" value="KAL2741317.1"/>
    <property type="molecule type" value="Genomic_DNA"/>
</dbReference>
<keyword evidence="3" id="KW-0732">Signal</keyword>
<keyword evidence="2" id="KW-1015">Disulfide bond</keyword>
<keyword evidence="1" id="KW-0677">Repeat</keyword>
<keyword evidence="6" id="KW-1185">Reference proteome</keyword>
<feature type="signal peptide" evidence="3">
    <location>
        <begin position="1"/>
        <end position="33"/>
    </location>
</feature>
<accession>A0ABD2C8E5</accession>
<organism evidence="5 6">
    <name type="scientific">Vespula maculifrons</name>
    <name type="common">Eastern yellow jacket</name>
    <name type="synonym">Wasp</name>
    <dbReference type="NCBI Taxonomy" id="7453"/>
    <lineage>
        <taxon>Eukaryota</taxon>
        <taxon>Metazoa</taxon>
        <taxon>Ecdysozoa</taxon>
        <taxon>Arthropoda</taxon>
        <taxon>Hexapoda</taxon>
        <taxon>Insecta</taxon>
        <taxon>Pterygota</taxon>
        <taxon>Neoptera</taxon>
        <taxon>Endopterygota</taxon>
        <taxon>Hymenoptera</taxon>
        <taxon>Apocrita</taxon>
        <taxon>Aculeata</taxon>
        <taxon>Vespoidea</taxon>
        <taxon>Vespidae</taxon>
        <taxon>Vespinae</taxon>
        <taxon>Vespula</taxon>
    </lineage>
</organism>
<dbReference type="AlphaFoldDB" id="A0ABD2C8E5"/>
<dbReference type="PROSITE" id="PS50835">
    <property type="entry name" value="IG_LIKE"/>
    <property type="match status" value="1"/>
</dbReference>
<dbReference type="InterPro" id="IPR036179">
    <property type="entry name" value="Ig-like_dom_sf"/>
</dbReference>
<evidence type="ECO:0000256" key="1">
    <source>
        <dbReference type="ARBA" id="ARBA00022737"/>
    </source>
</evidence>
<evidence type="ECO:0000256" key="2">
    <source>
        <dbReference type="ARBA" id="ARBA00023157"/>
    </source>
</evidence>
<protein>
    <submittedName>
        <fullName evidence="5">DSCL protein</fullName>
    </submittedName>
</protein>
<feature type="domain" description="Ig-like" evidence="4">
    <location>
        <begin position="40"/>
        <end position="133"/>
    </location>
</feature>
<dbReference type="Proteomes" id="UP001607303">
    <property type="component" value="Unassembled WGS sequence"/>
</dbReference>